<dbReference type="InterPro" id="IPR037024">
    <property type="entry name" value="NiFe_Hase_small_N_sf"/>
</dbReference>
<evidence type="ECO:0000259" key="4">
    <source>
        <dbReference type="Pfam" id="PF01058"/>
    </source>
</evidence>
<keyword evidence="3" id="KW-0479">Metal-binding</keyword>
<dbReference type="Gene3D" id="3.40.50.700">
    <property type="entry name" value="NADH:ubiquinone oxidoreductase-like, 20kDa subunit"/>
    <property type="match status" value="1"/>
</dbReference>
<dbReference type="EMBL" id="CP004885">
    <property type="protein sequence ID" value="AGX88214.1"/>
    <property type="molecule type" value="Genomic_DNA"/>
</dbReference>
<dbReference type="InterPro" id="IPR051349">
    <property type="entry name" value="Hydrogenase_assoc-protein"/>
</dbReference>
<dbReference type="GO" id="GO:0016491">
    <property type="term" value="F:oxidoreductase activity"/>
    <property type="evidence" value="ECO:0007669"/>
    <property type="project" value="UniProtKB-KW"/>
</dbReference>
<dbReference type="RefSeq" id="WP_022775378.1">
    <property type="nucleotide sequence ID" value="NC_022576.1"/>
</dbReference>
<name>U5NDG2_9BURK</name>
<dbReference type="Proteomes" id="UP000017184">
    <property type="component" value="Chromosome"/>
</dbReference>
<dbReference type="HOGENOM" id="CLU_053270_0_0_4"/>
<dbReference type="eggNOG" id="COG1941">
    <property type="taxonomic scope" value="Bacteria"/>
</dbReference>
<proteinExistence type="predicted"/>
<gene>
    <name evidence="5" type="primary">mvhG</name>
    <name evidence="5" type="ORF">Cenrod_2144</name>
</gene>
<reference evidence="5 6" key="1">
    <citation type="journal article" date="2013" name="Genome Biol.">
        <title>Genomic analysis reveals key aspects of prokaryotic symbiosis in the phototrophic consortium "Chlorochromatium aggregatum".</title>
        <authorList>
            <person name="Liu Z."/>
            <person name="Muller J."/>
            <person name="Li T."/>
            <person name="Alvey R.M."/>
            <person name="Vogl K."/>
            <person name="Frigaard N.U."/>
            <person name="Rockwell N.C."/>
            <person name="Boyd E.S."/>
            <person name="Tomsho L.P."/>
            <person name="Schuster S.C."/>
            <person name="Henke P."/>
            <person name="Rohde M."/>
            <person name="Overmann J."/>
            <person name="Bryant D.A."/>
        </authorList>
    </citation>
    <scope>NUCLEOTIDE SEQUENCE [LARGE SCALE GENOMIC DNA]</scope>
    <source>
        <strain evidence="5">CR</strain>
    </source>
</reference>
<keyword evidence="3" id="KW-0003">3Fe-4S</keyword>
<dbReference type="PATRIC" id="fig|946483.4.peg.2159"/>
<evidence type="ECO:0000256" key="1">
    <source>
        <dbReference type="ARBA" id="ARBA00001927"/>
    </source>
</evidence>
<sequence length="338" mass="36200">MPSTKPKLAMYWAASCGGCEIALANVHELILEVDAHFDFMFCPCLLDTKKKDIEALDDGAIFLTFFNGALRTEENVEMAELLRAKSQVLVAFGACAANGGIPALANHHGLAHLLDTVYCSVPSVDNPQRIYPQTSSQVAEGELTLPGMLPRVLALHDMVKVDYTMPGCPPEPEQIAAVIQHVISGKPLPHVGAMLGCHAKSVCDECPREKRGVLAPRLVRTYEAIPEDGWCLVEQGFACMGRSTRGGCEALCPTRNMPCTGCYGPIDRHADPGAAALTALAAVVDPGKGHLKDEEALHQRLDAALAGVADPLGTFYRYTMSECVVADRSAHAHADKGQ</sequence>
<organism evidence="5 6">
    <name type="scientific">Candidatus Symbiobacter mobilis CR</name>
    <dbReference type="NCBI Taxonomy" id="946483"/>
    <lineage>
        <taxon>Bacteria</taxon>
        <taxon>Pseudomonadati</taxon>
        <taxon>Pseudomonadota</taxon>
        <taxon>Betaproteobacteria</taxon>
        <taxon>Burkholderiales</taxon>
        <taxon>Comamonadaceae</taxon>
    </lineage>
</organism>
<feature type="domain" description="NADH:ubiquinone oxidoreductase-like 20kDa subunit" evidence="4">
    <location>
        <begin position="16"/>
        <end position="181"/>
    </location>
</feature>
<dbReference type="SUPFAM" id="SSF56770">
    <property type="entry name" value="HydA/Nqo6-like"/>
    <property type="match status" value="1"/>
</dbReference>
<dbReference type="KEGG" id="cbx:Cenrod_2144"/>
<keyword evidence="3" id="KW-0408">Iron</keyword>
<keyword evidence="6" id="KW-1185">Reference proteome</keyword>
<dbReference type="STRING" id="946483.Cenrod_2144"/>
<dbReference type="OrthoDB" id="9787729at2"/>
<dbReference type="PANTHER" id="PTHR42845:SF2">
    <property type="entry name" value="F420-NON-REDUCING HYDROGENASE VHU SUBUNIT G"/>
    <property type="match status" value="1"/>
</dbReference>
<comment type="cofactor">
    <cofactor evidence="1">
        <name>[3Fe-4S] cluster</name>
        <dbReference type="ChEBI" id="CHEBI:21137"/>
    </cofactor>
</comment>
<protein>
    <submittedName>
        <fullName evidence="5">F420-non-reducing hydrogenase subunit G</fullName>
    </submittedName>
</protein>
<keyword evidence="3" id="KW-0411">Iron-sulfur</keyword>
<dbReference type="PANTHER" id="PTHR42845">
    <property type="entry name" value="COENZYME F420-REDUCING HYDROGENASE, GAMMA SUBUNIT"/>
    <property type="match status" value="1"/>
</dbReference>
<evidence type="ECO:0000256" key="3">
    <source>
        <dbReference type="ARBA" id="ARBA00023291"/>
    </source>
</evidence>
<evidence type="ECO:0000256" key="2">
    <source>
        <dbReference type="ARBA" id="ARBA00023002"/>
    </source>
</evidence>
<dbReference type="GO" id="GO:0051538">
    <property type="term" value="F:3 iron, 4 sulfur cluster binding"/>
    <property type="evidence" value="ECO:0007669"/>
    <property type="project" value="UniProtKB-KW"/>
</dbReference>
<dbReference type="InterPro" id="IPR006137">
    <property type="entry name" value="NADH_UbQ_OxRdtase-like_20kDa"/>
</dbReference>
<dbReference type="AlphaFoldDB" id="U5NDG2"/>
<accession>U5NDG2</accession>
<dbReference type="Pfam" id="PF01058">
    <property type="entry name" value="Oxidored_q6"/>
    <property type="match status" value="1"/>
</dbReference>
<keyword evidence="2" id="KW-0560">Oxidoreductase</keyword>
<evidence type="ECO:0000313" key="6">
    <source>
        <dbReference type="Proteomes" id="UP000017184"/>
    </source>
</evidence>
<evidence type="ECO:0000313" key="5">
    <source>
        <dbReference type="EMBL" id="AGX88214.1"/>
    </source>
</evidence>